<comment type="function">
    <text evidence="5">Attaches a formyl group to the free amino group of methionyl-tRNA(fMet). The formyl group appears to play a dual role in the initiator identity of N-formylmethionyl-tRNA by promoting its recognition by IF2 and preventing the misappropriation of this tRNA by the elongation apparatus.</text>
</comment>
<evidence type="ECO:0000313" key="9">
    <source>
        <dbReference type="Proteomes" id="UP000658131"/>
    </source>
</evidence>
<dbReference type="InterPro" id="IPR011034">
    <property type="entry name" value="Formyl_transferase-like_C_sf"/>
</dbReference>
<feature type="domain" description="Formyl transferase C-terminal" evidence="7">
    <location>
        <begin position="202"/>
        <end position="301"/>
    </location>
</feature>
<protein>
    <recommendedName>
        <fullName evidence="2 5">Methionyl-tRNA formyltransferase</fullName>
        <ecNumber evidence="2 5">2.1.2.9</ecNumber>
    </recommendedName>
</protein>
<evidence type="ECO:0000259" key="6">
    <source>
        <dbReference type="Pfam" id="PF00551"/>
    </source>
</evidence>
<dbReference type="CDD" id="cd08704">
    <property type="entry name" value="Met_tRNA_FMT_C"/>
    <property type="match status" value="1"/>
</dbReference>
<dbReference type="PANTHER" id="PTHR11138:SF5">
    <property type="entry name" value="METHIONYL-TRNA FORMYLTRANSFERASE, MITOCHONDRIAL"/>
    <property type="match status" value="1"/>
</dbReference>
<dbReference type="RefSeq" id="WP_262399061.1">
    <property type="nucleotide sequence ID" value="NZ_JACRTB010000003.1"/>
</dbReference>
<reference evidence="8 9" key="1">
    <citation type="submission" date="2020-08" db="EMBL/GenBank/DDBJ databases">
        <title>Genome public.</title>
        <authorList>
            <person name="Liu C."/>
            <person name="Sun Q."/>
        </authorList>
    </citation>
    <scope>NUCLEOTIDE SEQUENCE [LARGE SCALE GENOMIC DNA]</scope>
    <source>
        <strain evidence="8 9">BX1</strain>
    </source>
</reference>
<name>A0ABR7NGA2_9FIRM</name>
<sequence length="316" mass="33921">MRIVFMGTPDFALPSLQRLIDDGHELAAVYCQPDKPQGRHFALTPPPVKILAQRYEIPVEQPATLKNEEAQKRLAGFCPELIVVAAYGKILPRAVLELPGHGCINVHGSLLPRYRGAAPIQWAVINNEPKSGVTIMRMAEGLDTGDMLLARETPIGPDETAGELFDRIAVLGAQALSEAVAGFDALVPIPQDDAFACWARPLTKADGETDWSRAAEEIYAQIRGVSPWPGAYTFLDGKRLKIQKAARCAVSVPSGCRAGAVFALEDGCPVVACGTGAILLREVQLEGGRCITGAEFVRGQRILPDCSTLLGRNSAD</sequence>
<feature type="domain" description="Formyl transferase N-terminal" evidence="6">
    <location>
        <begin position="1"/>
        <end position="180"/>
    </location>
</feature>
<feature type="binding site" evidence="5">
    <location>
        <begin position="109"/>
        <end position="112"/>
    </location>
    <ligand>
        <name>(6S)-5,6,7,8-tetrahydrofolate</name>
        <dbReference type="ChEBI" id="CHEBI:57453"/>
    </ligand>
</feature>
<keyword evidence="9" id="KW-1185">Reference proteome</keyword>
<organism evidence="8 9">
    <name type="scientific">Yanshouia hominis</name>
    <dbReference type="NCBI Taxonomy" id="2763673"/>
    <lineage>
        <taxon>Bacteria</taxon>
        <taxon>Bacillati</taxon>
        <taxon>Bacillota</taxon>
        <taxon>Clostridia</taxon>
        <taxon>Eubacteriales</taxon>
        <taxon>Oscillospiraceae</taxon>
        <taxon>Yanshouia</taxon>
    </lineage>
</organism>
<keyword evidence="4 5" id="KW-0648">Protein biosynthesis</keyword>
<evidence type="ECO:0000256" key="4">
    <source>
        <dbReference type="ARBA" id="ARBA00022917"/>
    </source>
</evidence>
<dbReference type="InterPro" id="IPR041711">
    <property type="entry name" value="Met-tRNA-FMT_N"/>
</dbReference>
<evidence type="ECO:0000256" key="3">
    <source>
        <dbReference type="ARBA" id="ARBA00022679"/>
    </source>
</evidence>
<accession>A0ABR7NGA2</accession>
<dbReference type="HAMAP" id="MF_00182">
    <property type="entry name" value="Formyl_trans"/>
    <property type="match status" value="1"/>
</dbReference>
<dbReference type="InterPro" id="IPR044135">
    <property type="entry name" value="Met-tRNA-FMT_C"/>
</dbReference>
<dbReference type="InterPro" id="IPR005793">
    <property type="entry name" value="Formyl_trans_C"/>
</dbReference>
<dbReference type="SUPFAM" id="SSF50486">
    <property type="entry name" value="FMT C-terminal domain-like"/>
    <property type="match status" value="1"/>
</dbReference>
<dbReference type="Proteomes" id="UP000658131">
    <property type="component" value="Unassembled WGS sequence"/>
</dbReference>
<evidence type="ECO:0000256" key="1">
    <source>
        <dbReference type="ARBA" id="ARBA00010699"/>
    </source>
</evidence>
<evidence type="ECO:0000256" key="5">
    <source>
        <dbReference type="HAMAP-Rule" id="MF_00182"/>
    </source>
</evidence>
<dbReference type="Gene3D" id="3.40.50.12230">
    <property type="match status" value="1"/>
</dbReference>
<dbReference type="InterPro" id="IPR036477">
    <property type="entry name" value="Formyl_transf_N_sf"/>
</dbReference>
<dbReference type="Pfam" id="PF00551">
    <property type="entry name" value="Formyl_trans_N"/>
    <property type="match status" value="1"/>
</dbReference>
<dbReference type="InterPro" id="IPR002376">
    <property type="entry name" value="Formyl_transf_N"/>
</dbReference>
<gene>
    <name evidence="5" type="primary">fmt</name>
    <name evidence="8" type="ORF">H8717_03225</name>
</gene>
<dbReference type="PANTHER" id="PTHR11138">
    <property type="entry name" value="METHIONYL-TRNA FORMYLTRANSFERASE"/>
    <property type="match status" value="1"/>
</dbReference>
<dbReference type="CDD" id="cd08646">
    <property type="entry name" value="FMT_core_Met-tRNA-FMT_N"/>
    <property type="match status" value="1"/>
</dbReference>
<evidence type="ECO:0000313" key="8">
    <source>
        <dbReference type="EMBL" id="MBC8575426.1"/>
    </source>
</evidence>
<dbReference type="PROSITE" id="PS00373">
    <property type="entry name" value="GART"/>
    <property type="match status" value="1"/>
</dbReference>
<dbReference type="InterPro" id="IPR001555">
    <property type="entry name" value="GART_AS"/>
</dbReference>
<dbReference type="EC" id="2.1.2.9" evidence="2 5"/>
<keyword evidence="3 5" id="KW-0808">Transferase</keyword>
<comment type="caution">
    <text evidence="8">The sequence shown here is derived from an EMBL/GenBank/DDBJ whole genome shotgun (WGS) entry which is preliminary data.</text>
</comment>
<dbReference type="NCBIfam" id="TIGR00460">
    <property type="entry name" value="fmt"/>
    <property type="match status" value="1"/>
</dbReference>
<dbReference type="GO" id="GO:0004479">
    <property type="term" value="F:methionyl-tRNA formyltransferase activity"/>
    <property type="evidence" value="ECO:0007669"/>
    <property type="project" value="UniProtKB-EC"/>
</dbReference>
<dbReference type="InterPro" id="IPR005794">
    <property type="entry name" value="Fmt"/>
</dbReference>
<evidence type="ECO:0000259" key="7">
    <source>
        <dbReference type="Pfam" id="PF02911"/>
    </source>
</evidence>
<dbReference type="EMBL" id="JACRTB010000003">
    <property type="protein sequence ID" value="MBC8575426.1"/>
    <property type="molecule type" value="Genomic_DNA"/>
</dbReference>
<comment type="similarity">
    <text evidence="1 5">Belongs to the Fmt family.</text>
</comment>
<evidence type="ECO:0000256" key="2">
    <source>
        <dbReference type="ARBA" id="ARBA00012261"/>
    </source>
</evidence>
<comment type="catalytic activity">
    <reaction evidence="5">
        <text>L-methionyl-tRNA(fMet) + (6R)-10-formyltetrahydrofolate = N-formyl-L-methionyl-tRNA(fMet) + (6S)-5,6,7,8-tetrahydrofolate + H(+)</text>
        <dbReference type="Rhea" id="RHEA:24380"/>
        <dbReference type="Rhea" id="RHEA-COMP:9952"/>
        <dbReference type="Rhea" id="RHEA-COMP:9953"/>
        <dbReference type="ChEBI" id="CHEBI:15378"/>
        <dbReference type="ChEBI" id="CHEBI:57453"/>
        <dbReference type="ChEBI" id="CHEBI:78530"/>
        <dbReference type="ChEBI" id="CHEBI:78844"/>
        <dbReference type="ChEBI" id="CHEBI:195366"/>
        <dbReference type="EC" id="2.1.2.9"/>
    </reaction>
</comment>
<proteinExistence type="inferred from homology"/>
<dbReference type="SUPFAM" id="SSF53328">
    <property type="entry name" value="Formyltransferase"/>
    <property type="match status" value="1"/>
</dbReference>
<dbReference type="Pfam" id="PF02911">
    <property type="entry name" value="Formyl_trans_C"/>
    <property type="match status" value="1"/>
</dbReference>